<evidence type="ECO:0000313" key="2">
    <source>
        <dbReference type="EMBL" id="SDD12376.1"/>
    </source>
</evidence>
<protein>
    <submittedName>
        <fullName evidence="2">Uncharacterized protein</fullName>
    </submittedName>
</protein>
<dbReference type="Proteomes" id="UP000182100">
    <property type="component" value="Unassembled WGS sequence"/>
</dbReference>
<gene>
    <name evidence="2" type="ORF">SAMN05216505_105193</name>
</gene>
<dbReference type="STRING" id="67344.SAMN05216505_105193"/>
<keyword evidence="3" id="KW-1185">Reference proteome</keyword>
<evidence type="ECO:0000313" key="3">
    <source>
        <dbReference type="Proteomes" id="UP000182100"/>
    </source>
</evidence>
<proteinExistence type="predicted"/>
<dbReference type="EMBL" id="FMZK01000005">
    <property type="protein sequence ID" value="SDD12376.1"/>
    <property type="molecule type" value="Genomic_DNA"/>
</dbReference>
<reference evidence="3" key="1">
    <citation type="submission" date="2016-10" db="EMBL/GenBank/DDBJ databases">
        <authorList>
            <person name="Varghese N."/>
            <person name="Submissions S."/>
        </authorList>
    </citation>
    <scope>NUCLEOTIDE SEQUENCE [LARGE SCALE GENOMIC DNA]</scope>
    <source>
        <strain evidence="3">CGMCC 4.3504</strain>
    </source>
</reference>
<evidence type="ECO:0000256" key="1">
    <source>
        <dbReference type="SAM" id="MobiDB-lite"/>
    </source>
</evidence>
<feature type="region of interest" description="Disordered" evidence="1">
    <location>
        <begin position="1"/>
        <end position="25"/>
    </location>
</feature>
<dbReference type="AlphaFoldDB" id="A0A1G6S861"/>
<sequence>MRAVRQRRPLRGPAAPSFDPVPRKPLHHTLNGVGFAPFAEGTEDPVHVCFRRSEPRVIFGTSDSGVADPARDDGVPLLDEIRAGALFGGRSALAARGRATVSARVSAGLLGGADGDRAVRTARNASYAP</sequence>
<feature type="compositionally biased region" description="Basic residues" evidence="1">
    <location>
        <begin position="1"/>
        <end position="10"/>
    </location>
</feature>
<accession>A0A1G6S861</accession>
<name>A0A1G6S861_9ACTN</name>
<organism evidence="2 3">
    <name type="scientific">Streptomyces prasinopilosus</name>
    <dbReference type="NCBI Taxonomy" id="67344"/>
    <lineage>
        <taxon>Bacteria</taxon>
        <taxon>Bacillati</taxon>
        <taxon>Actinomycetota</taxon>
        <taxon>Actinomycetes</taxon>
        <taxon>Kitasatosporales</taxon>
        <taxon>Streptomycetaceae</taxon>
        <taxon>Streptomyces</taxon>
    </lineage>
</organism>